<dbReference type="EC" id="2.3.1.-" evidence="4"/>
<dbReference type="RefSeq" id="WP_377522125.1">
    <property type="nucleotide sequence ID" value="NZ_JBHTLD010000003.1"/>
</dbReference>
<sequence length="152" mass="17606">MQHLEAQQQVSPVSPAEYDEVMKVWEASVRATHHYLKEKDLQFYKPLVRNQYLKAVKLTCIRHNDGRIAGFMGTAKKNLEMLFIHPQSRGQGIGKKLLLHAINQLQVEKVDVNEQNEQAIGFYERFGFRTVERSDVDGTGRPYPILHMQLPF</sequence>
<dbReference type="Proteomes" id="UP001597094">
    <property type="component" value="Unassembled WGS sequence"/>
</dbReference>
<evidence type="ECO:0000256" key="2">
    <source>
        <dbReference type="ARBA" id="ARBA00023315"/>
    </source>
</evidence>
<organism evidence="4 5">
    <name type="scientific">Pontibacter rugosus</name>
    <dbReference type="NCBI Taxonomy" id="1745966"/>
    <lineage>
        <taxon>Bacteria</taxon>
        <taxon>Pseudomonadati</taxon>
        <taxon>Bacteroidota</taxon>
        <taxon>Cytophagia</taxon>
        <taxon>Cytophagales</taxon>
        <taxon>Hymenobacteraceae</taxon>
        <taxon>Pontibacter</taxon>
    </lineage>
</organism>
<keyword evidence="1 4" id="KW-0808">Transferase</keyword>
<dbReference type="Pfam" id="PF13673">
    <property type="entry name" value="Acetyltransf_10"/>
    <property type="match status" value="1"/>
</dbReference>
<comment type="caution">
    <text evidence="4">The sequence shown here is derived from an EMBL/GenBank/DDBJ whole genome shotgun (WGS) entry which is preliminary data.</text>
</comment>
<dbReference type="SUPFAM" id="SSF55729">
    <property type="entry name" value="Acyl-CoA N-acyltransferases (Nat)"/>
    <property type="match status" value="1"/>
</dbReference>
<name>A0ABW3SJX2_9BACT</name>
<dbReference type="PANTHER" id="PTHR43800:SF1">
    <property type="entry name" value="PEPTIDYL-LYSINE N-ACETYLTRANSFERASE YJAB"/>
    <property type="match status" value="1"/>
</dbReference>
<evidence type="ECO:0000313" key="4">
    <source>
        <dbReference type="EMBL" id="MFD1184712.1"/>
    </source>
</evidence>
<dbReference type="PANTHER" id="PTHR43800">
    <property type="entry name" value="PEPTIDYL-LYSINE N-ACETYLTRANSFERASE YJAB"/>
    <property type="match status" value="1"/>
</dbReference>
<dbReference type="PROSITE" id="PS51186">
    <property type="entry name" value="GNAT"/>
    <property type="match status" value="1"/>
</dbReference>
<gene>
    <name evidence="4" type="ORF">ACFQ2O_00745</name>
</gene>
<dbReference type="EMBL" id="JBHTLD010000003">
    <property type="protein sequence ID" value="MFD1184712.1"/>
    <property type="molecule type" value="Genomic_DNA"/>
</dbReference>
<evidence type="ECO:0000256" key="1">
    <source>
        <dbReference type="ARBA" id="ARBA00022679"/>
    </source>
</evidence>
<dbReference type="InterPro" id="IPR016181">
    <property type="entry name" value="Acyl_CoA_acyltransferase"/>
</dbReference>
<accession>A0ABW3SJX2</accession>
<dbReference type="CDD" id="cd04301">
    <property type="entry name" value="NAT_SF"/>
    <property type="match status" value="1"/>
</dbReference>
<evidence type="ECO:0000313" key="5">
    <source>
        <dbReference type="Proteomes" id="UP001597094"/>
    </source>
</evidence>
<keyword evidence="2 4" id="KW-0012">Acyltransferase</keyword>
<dbReference type="GO" id="GO:0016746">
    <property type="term" value="F:acyltransferase activity"/>
    <property type="evidence" value="ECO:0007669"/>
    <property type="project" value="UniProtKB-KW"/>
</dbReference>
<proteinExistence type="predicted"/>
<dbReference type="InterPro" id="IPR000182">
    <property type="entry name" value="GNAT_dom"/>
</dbReference>
<reference evidence="5" key="1">
    <citation type="journal article" date="2019" name="Int. J. Syst. Evol. Microbiol.">
        <title>The Global Catalogue of Microorganisms (GCM) 10K type strain sequencing project: providing services to taxonomists for standard genome sequencing and annotation.</title>
        <authorList>
            <consortium name="The Broad Institute Genomics Platform"/>
            <consortium name="The Broad Institute Genome Sequencing Center for Infectious Disease"/>
            <person name="Wu L."/>
            <person name="Ma J."/>
        </authorList>
    </citation>
    <scope>NUCLEOTIDE SEQUENCE [LARGE SCALE GENOMIC DNA]</scope>
    <source>
        <strain evidence="5">JCM 31319</strain>
    </source>
</reference>
<dbReference type="Gene3D" id="3.40.630.30">
    <property type="match status" value="1"/>
</dbReference>
<keyword evidence="5" id="KW-1185">Reference proteome</keyword>
<evidence type="ECO:0000259" key="3">
    <source>
        <dbReference type="PROSITE" id="PS51186"/>
    </source>
</evidence>
<protein>
    <submittedName>
        <fullName evidence="4">GNAT family N-acetyltransferase</fullName>
        <ecNumber evidence="4">2.3.1.-</ecNumber>
    </submittedName>
</protein>
<feature type="domain" description="N-acetyltransferase" evidence="3">
    <location>
        <begin position="8"/>
        <end position="152"/>
    </location>
</feature>